<keyword evidence="11" id="KW-0862">Zinc</keyword>
<keyword evidence="9 13" id="KW-0472">Membrane</keyword>
<gene>
    <name evidence="15" type="primary">EMC1</name>
    <name evidence="15" type="ORF">GZH46_02772</name>
</gene>
<dbReference type="InterPro" id="IPR058545">
    <property type="entry name" value="Beta-prop_EMC1_1st"/>
</dbReference>
<feature type="region of interest" description="Disordered" evidence="12">
    <location>
        <begin position="205"/>
        <end position="229"/>
    </location>
</feature>
<dbReference type="Pfam" id="PF00096">
    <property type="entry name" value="zf-C2H2"/>
    <property type="match status" value="3"/>
</dbReference>
<reference evidence="15 16" key="1">
    <citation type="submission" date="2020-10" db="EMBL/GenBank/DDBJ databases">
        <authorList>
            <person name="Klimov P.B."/>
            <person name="Dyachkov S.M."/>
            <person name="Chetverikov P.E."/>
        </authorList>
    </citation>
    <scope>NUCLEOTIDE SEQUENCE [LARGE SCALE GENOMIC DNA]</scope>
    <source>
        <strain evidence="15">BMOC 18-1129-001#AD2665</strain>
        <tissue evidence="15">Entire mites</tissue>
    </source>
</reference>
<accession>A0ABQ7S5N7</accession>
<dbReference type="Proteomes" id="UP000825002">
    <property type="component" value="Unassembled WGS sequence"/>
</dbReference>
<keyword evidence="7" id="KW-0256">Endoplasmic reticulum</keyword>
<keyword evidence="10" id="KW-0325">Glycoprotein</keyword>
<keyword evidence="8 13" id="KW-1133">Transmembrane helix</keyword>
<feature type="domain" description="C2H2-type" evidence="14">
    <location>
        <begin position="319"/>
        <end position="348"/>
    </location>
</feature>
<evidence type="ECO:0000256" key="4">
    <source>
        <dbReference type="ARBA" id="ARBA00020824"/>
    </source>
</evidence>
<dbReference type="InterPro" id="IPR011678">
    <property type="entry name" value="EMC1_C"/>
</dbReference>
<dbReference type="Pfam" id="PF25293">
    <property type="entry name" value="Beta-prop_EMC1_N"/>
    <property type="match status" value="1"/>
</dbReference>
<feature type="transmembrane region" description="Helical" evidence="13">
    <location>
        <begin position="1089"/>
        <end position="1108"/>
    </location>
</feature>
<evidence type="ECO:0000256" key="5">
    <source>
        <dbReference type="ARBA" id="ARBA00022692"/>
    </source>
</evidence>
<organism evidence="15 16">
    <name type="scientific">Fragariocoptes setiger</name>
    <dbReference type="NCBI Taxonomy" id="1670756"/>
    <lineage>
        <taxon>Eukaryota</taxon>
        <taxon>Metazoa</taxon>
        <taxon>Ecdysozoa</taxon>
        <taxon>Arthropoda</taxon>
        <taxon>Chelicerata</taxon>
        <taxon>Arachnida</taxon>
        <taxon>Acari</taxon>
        <taxon>Acariformes</taxon>
        <taxon>Trombidiformes</taxon>
        <taxon>Prostigmata</taxon>
        <taxon>Eupodina</taxon>
        <taxon>Eriophyoidea</taxon>
        <taxon>Phytoptidae</taxon>
        <taxon>Fragariocoptes</taxon>
    </lineage>
</organism>
<evidence type="ECO:0000256" key="8">
    <source>
        <dbReference type="ARBA" id="ARBA00022989"/>
    </source>
</evidence>
<dbReference type="SUPFAM" id="SSF57667">
    <property type="entry name" value="beta-beta-alpha zinc fingers"/>
    <property type="match status" value="3"/>
</dbReference>
<protein>
    <recommendedName>
        <fullName evidence="4">ER membrane protein complex subunit 1</fullName>
    </recommendedName>
</protein>
<dbReference type="PROSITE" id="PS50157">
    <property type="entry name" value="ZINC_FINGER_C2H2_2"/>
    <property type="match status" value="4"/>
</dbReference>
<dbReference type="InterPro" id="IPR011047">
    <property type="entry name" value="Quinoprotein_ADH-like_sf"/>
</dbReference>
<evidence type="ECO:0000256" key="6">
    <source>
        <dbReference type="ARBA" id="ARBA00022729"/>
    </source>
</evidence>
<dbReference type="InterPro" id="IPR026895">
    <property type="entry name" value="EMC1"/>
</dbReference>
<keyword evidence="11" id="KW-0863">Zinc-finger</keyword>
<evidence type="ECO:0000256" key="12">
    <source>
        <dbReference type="SAM" id="MobiDB-lite"/>
    </source>
</evidence>
<evidence type="ECO:0000256" key="13">
    <source>
        <dbReference type="SAM" id="Phobius"/>
    </source>
</evidence>
<evidence type="ECO:0000256" key="3">
    <source>
        <dbReference type="ARBA" id="ARBA00011276"/>
    </source>
</evidence>
<evidence type="ECO:0000256" key="10">
    <source>
        <dbReference type="ARBA" id="ARBA00023180"/>
    </source>
</evidence>
<sequence length="1122" mass="125816">MTTTPSVAEGFSNPEHISTDIERNNVKRWLQRNINIQTIGGGVFSVPMWSPVATKCSTSCLGQRQLPFDYLERYQLPTSTANTMFDSLMPQLHRSTIYRSASPSFLGADIDQNYSHLLGPASPVSSDSPEGSLADPQDFTSCFESSAQSESCLQIRDSTFRHDDSDNFDSLGSSLAEQFITGSDGVPFFTGMHALARVMAAVTGSSSTDGSLAGSQHSGSSSRKREDSTRTIACRYQGCNKMFRDNSSMRKHLHTHGPRVHVCEECGKAFVESSKLKRHQLVHTGEKPFQCTFEGCGKRFSLDFNLRTHVRIHTGDRPFVCPFDGCSKKFAQSTNLKSHILTHAKISTTPSVIPATNIIMTGNNNDTTSGTSPAHTLVVGHPWGLWCLIVLAALSALEVDSLHEDQIGKFDWRQQYIGQPEFVLYQSQSKKIIVSTDKNVLACLDMRDGSIVWRQLLSNCQIKSVHVDSSESPQYVRTECSDGNSLTWNLVTGLVASLKSNLTIDKPVSIGANVDQVWPPEIRPENFQHEKDASKAFLLSSKPTTLLLVNHDHTVSLYNSEAKLVWTRNEALASVIASEFVDLHPETSNVHYSEDNRYQNDVLGQFLRRLNRQYFHLIEIIFSGPKTVSDAMSHLTDRAKNFFNLQVPILSGDKLIQHSDIFGLNKLIVVVCENGKIFGIDFISGKVKWSFYDRDFVSTSFGSKVQLFVLQNTPRNNESLAIVIHPNGHLMSFNPTNGLTHVKKHFQPIKQVMLLNHYGDDKLRGLLILDVNDRVYIFPERYKEKFMKDINTYYLAVAERSPPSIHGFRFYSPSSDIIAAKETWKLSFVDDTEILEVQFKRPGEPVHSPARVLGDRNILYKYLNPNLVAVITRGNEPDSIDTHTNIFLIDSITGSIIYTAHHPKTRGPTRMVHSENWLVYSYFGYKVRRTEISSIELFEGSDQVNSTVFSSLSRAGLLPKVVEHKSFIFSSSVEAMKDTITKRGITYKHVIVGLPSGALLEIPKIFLDPRRPIDMLPEHREEGLIQYTPELPIPAESTINYNQTILAIRGIQTAPTKLESTCLVFAYGIDLFATRVTPSKTFDILKDDFDHLLIAAVLIFLTAASYICKKLAQRKALYNSWK</sequence>
<comment type="caution">
    <text evidence="15">The sequence shown here is derived from an EMBL/GenBank/DDBJ whole genome shotgun (WGS) entry which is preliminary data.</text>
</comment>
<keyword evidence="6" id="KW-0732">Signal</keyword>
<evidence type="ECO:0000313" key="16">
    <source>
        <dbReference type="Proteomes" id="UP000825002"/>
    </source>
</evidence>
<feature type="region of interest" description="Disordered" evidence="12">
    <location>
        <begin position="119"/>
        <end position="139"/>
    </location>
</feature>
<feature type="domain" description="C2H2-type" evidence="14">
    <location>
        <begin position="261"/>
        <end position="288"/>
    </location>
</feature>
<dbReference type="PROSITE" id="PS00028">
    <property type="entry name" value="ZINC_FINGER_C2H2_1"/>
    <property type="match status" value="3"/>
</dbReference>
<evidence type="ECO:0000256" key="11">
    <source>
        <dbReference type="PROSITE-ProRule" id="PRU00042"/>
    </source>
</evidence>
<dbReference type="SUPFAM" id="SSF50998">
    <property type="entry name" value="Quinoprotein alcohol dehydrogenase-like"/>
    <property type="match status" value="1"/>
</dbReference>
<evidence type="ECO:0000256" key="1">
    <source>
        <dbReference type="ARBA" id="ARBA00004115"/>
    </source>
</evidence>
<dbReference type="Pfam" id="PF07774">
    <property type="entry name" value="EMC1_C"/>
    <property type="match status" value="1"/>
</dbReference>
<dbReference type="Gene3D" id="3.30.160.60">
    <property type="entry name" value="Classic Zinc Finger"/>
    <property type="match status" value="4"/>
</dbReference>
<name>A0ABQ7S5N7_9ACAR</name>
<dbReference type="PANTHER" id="PTHR21573:SF0">
    <property type="entry name" value="ER MEMBRANE PROTEIN COMPLEX SUBUNIT 1"/>
    <property type="match status" value="1"/>
</dbReference>
<keyword evidence="11" id="KW-0479">Metal-binding</keyword>
<dbReference type="EMBL" id="JAIFTH010001053">
    <property type="protein sequence ID" value="KAG9508727.1"/>
    <property type="molecule type" value="Genomic_DNA"/>
</dbReference>
<dbReference type="InterPro" id="IPR013087">
    <property type="entry name" value="Znf_C2H2_type"/>
</dbReference>
<comment type="similarity">
    <text evidence="2">Belongs to the EMC1 family.</text>
</comment>
<dbReference type="SMART" id="SM00355">
    <property type="entry name" value="ZnF_C2H2"/>
    <property type="match status" value="4"/>
</dbReference>
<comment type="subunit">
    <text evidence="3">Component of the ER membrane protein complex (EMC).</text>
</comment>
<evidence type="ECO:0000256" key="2">
    <source>
        <dbReference type="ARBA" id="ARBA00007904"/>
    </source>
</evidence>
<feature type="domain" description="C2H2-type" evidence="14">
    <location>
        <begin position="289"/>
        <end position="318"/>
    </location>
</feature>
<feature type="domain" description="C2H2-type" evidence="14">
    <location>
        <begin position="232"/>
        <end position="256"/>
    </location>
</feature>
<comment type="subcellular location">
    <subcellularLocation>
        <location evidence="1">Endoplasmic reticulum membrane</location>
        <topology evidence="1">Single-pass type I membrane protein</topology>
    </subcellularLocation>
</comment>
<keyword evidence="16" id="KW-1185">Reference proteome</keyword>
<dbReference type="PANTHER" id="PTHR21573">
    <property type="entry name" value="ER MEMBRANE PROTEIN COMPLEX SUBUNIT 1"/>
    <property type="match status" value="1"/>
</dbReference>
<keyword evidence="5 13" id="KW-0812">Transmembrane</keyword>
<evidence type="ECO:0000256" key="9">
    <source>
        <dbReference type="ARBA" id="ARBA00023136"/>
    </source>
</evidence>
<evidence type="ECO:0000313" key="15">
    <source>
        <dbReference type="EMBL" id="KAG9508727.1"/>
    </source>
</evidence>
<proteinExistence type="inferred from homology"/>
<evidence type="ECO:0000259" key="14">
    <source>
        <dbReference type="PROSITE" id="PS50157"/>
    </source>
</evidence>
<evidence type="ECO:0000256" key="7">
    <source>
        <dbReference type="ARBA" id="ARBA00022824"/>
    </source>
</evidence>
<dbReference type="InterPro" id="IPR036236">
    <property type="entry name" value="Znf_C2H2_sf"/>
</dbReference>
<feature type="compositionally biased region" description="Low complexity" evidence="12">
    <location>
        <begin position="210"/>
        <end position="221"/>
    </location>
</feature>